<dbReference type="InterPro" id="IPR035412">
    <property type="entry name" value="Terminase_L_N"/>
</dbReference>
<dbReference type="PANTHER" id="PTHR39184">
    <property type="match status" value="1"/>
</dbReference>
<dbReference type="RefSeq" id="WP_161233198.1">
    <property type="nucleotide sequence ID" value="NZ_WWVJ01000001.1"/>
</dbReference>
<feature type="region of interest" description="Disordered" evidence="1">
    <location>
        <begin position="1"/>
        <end position="34"/>
    </location>
</feature>
<gene>
    <name evidence="4" type="ORF">GT728_00500</name>
</gene>
<comment type="caution">
    <text evidence="4">The sequence shown here is derived from an EMBL/GenBank/DDBJ whole genome shotgun (WGS) entry which is preliminary data.</text>
</comment>
<dbReference type="Gene3D" id="3.40.50.300">
    <property type="entry name" value="P-loop containing nucleotide triphosphate hydrolases"/>
    <property type="match status" value="1"/>
</dbReference>
<dbReference type="Pfam" id="PF17288">
    <property type="entry name" value="Terminase_3C"/>
    <property type="match status" value="1"/>
</dbReference>
<dbReference type="Gene3D" id="3.30.420.280">
    <property type="match status" value="1"/>
</dbReference>
<dbReference type="Proteomes" id="UP000477285">
    <property type="component" value="Unassembled WGS sequence"/>
</dbReference>
<feature type="domain" description="Phage terminase large subunit C-terminal" evidence="3">
    <location>
        <begin position="364"/>
        <end position="504"/>
    </location>
</feature>
<evidence type="ECO:0000313" key="5">
    <source>
        <dbReference type="Proteomes" id="UP000477285"/>
    </source>
</evidence>
<evidence type="ECO:0000256" key="1">
    <source>
        <dbReference type="SAM" id="MobiDB-lite"/>
    </source>
</evidence>
<dbReference type="InterPro" id="IPR027417">
    <property type="entry name" value="P-loop_NTPase"/>
</dbReference>
<dbReference type="EMBL" id="WWVQ01000001">
    <property type="protein sequence ID" value="MZL31712.1"/>
    <property type="molecule type" value="Genomic_DNA"/>
</dbReference>
<evidence type="ECO:0000259" key="2">
    <source>
        <dbReference type="Pfam" id="PF04466"/>
    </source>
</evidence>
<accession>A0A6L8SYJ6</accession>
<organism evidence="4 5">
    <name type="scientific">Blautia wexlerae</name>
    <dbReference type="NCBI Taxonomy" id="418240"/>
    <lineage>
        <taxon>Bacteria</taxon>
        <taxon>Bacillati</taxon>
        <taxon>Bacillota</taxon>
        <taxon>Clostridia</taxon>
        <taxon>Lachnospirales</taxon>
        <taxon>Lachnospiraceae</taxon>
        <taxon>Blautia</taxon>
    </lineage>
</organism>
<dbReference type="InterPro" id="IPR006437">
    <property type="entry name" value="Phage_terminase_lsu"/>
</dbReference>
<protein>
    <submittedName>
        <fullName evidence="4">PBSX family phage terminase large subunit</fullName>
    </submittedName>
</protein>
<feature type="domain" description="Phage terminase large subunit N-terminal" evidence="2">
    <location>
        <begin position="133"/>
        <end position="330"/>
    </location>
</feature>
<proteinExistence type="predicted"/>
<evidence type="ECO:0000313" key="4">
    <source>
        <dbReference type="EMBL" id="MZL31712.1"/>
    </source>
</evidence>
<evidence type="ECO:0000259" key="3">
    <source>
        <dbReference type="Pfam" id="PF17288"/>
    </source>
</evidence>
<name>A0A6L8SYJ6_9FIRM</name>
<sequence length="515" mass="58609">MANEKNLIPNSERTPSELREITKKGGIKSGEVRRQKKTLSELAKMIAENPAPTTAKKKLTKMGISDEDANNNACIVAAVYDKAIKGNMQAVDKWEQLVAVSKSDESKYELPARVLGKAFVDINRQIKPNIEYVFEGGRGGLKSSFVAFKIVELIKNNPQMHACITRQVAGTLKDSVYANMKWAINELGLMEEFECKVSPLEIKYIKTGQTIYFRGLDDETKLKSIKPEFGYIGILWKEEKDQMKGDAQERSVNQSVLRGGDESYDFSSYNPPKSKSNWVNRIKLTPNPKRVIHHSSYLEAPAEWLGQKFLNDAEHLKEVNPEAYEHEYLGVPNGDGGNVFEYLEIRDITDEEISHMDRIFAGVDYGWYPDAFCYLRTYYDSAREKIYLIDELYVNKWSNSKTADWIKKKGYDDYTMICDSAEPKSVNDFRDAGLPARGAIKGPGSIEYGFKFLQTKTIVIDPKRTPNAYKEITEYEYDRDKEGNVISGYPDGDDHAISALRYAYEPLFNRRGYSA</sequence>
<reference evidence="4 5" key="1">
    <citation type="journal article" date="2019" name="Nat. Med.">
        <title>A library of human gut bacterial isolates paired with longitudinal multiomics data enables mechanistic microbiome research.</title>
        <authorList>
            <person name="Poyet M."/>
            <person name="Groussin M."/>
            <person name="Gibbons S.M."/>
            <person name="Avila-Pacheco J."/>
            <person name="Jiang X."/>
            <person name="Kearney S.M."/>
            <person name="Perrotta A.R."/>
            <person name="Berdy B."/>
            <person name="Zhao S."/>
            <person name="Lieberman T.D."/>
            <person name="Swanson P.K."/>
            <person name="Smith M."/>
            <person name="Roesemann S."/>
            <person name="Alexander J.E."/>
            <person name="Rich S.A."/>
            <person name="Livny J."/>
            <person name="Vlamakis H."/>
            <person name="Clish C."/>
            <person name="Bullock K."/>
            <person name="Deik A."/>
            <person name="Scott J."/>
            <person name="Pierce K.A."/>
            <person name="Xavier R.J."/>
            <person name="Alm E.J."/>
        </authorList>
    </citation>
    <scope>NUCLEOTIDE SEQUENCE [LARGE SCALE GENOMIC DNA]</scope>
    <source>
        <strain evidence="4 5">BIOML-A1</strain>
    </source>
</reference>
<dbReference type="AlphaFoldDB" id="A0A6L8SYJ6"/>
<feature type="compositionally biased region" description="Basic and acidic residues" evidence="1">
    <location>
        <begin position="14"/>
        <end position="23"/>
    </location>
</feature>
<dbReference type="PANTHER" id="PTHR39184:SF1">
    <property type="entry name" value="PBSX PHAGE TERMINASE LARGE SUBUNIT"/>
    <property type="match status" value="1"/>
</dbReference>
<dbReference type="NCBIfam" id="TIGR01547">
    <property type="entry name" value="phage_term_2"/>
    <property type="match status" value="1"/>
</dbReference>
<dbReference type="InterPro" id="IPR052380">
    <property type="entry name" value="Viral_DNA_packaging_terminase"/>
</dbReference>
<dbReference type="InterPro" id="IPR035413">
    <property type="entry name" value="Terminase_L_C"/>
</dbReference>
<dbReference type="Pfam" id="PF04466">
    <property type="entry name" value="Terminase_3"/>
    <property type="match status" value="1"/>
</dbReference>